<dbReference type="FunCoup" id="A0A151ZDH9">
    <property type="interactions" value="493"/>
</dbReference>
<feature type="region of interest" description="Disordered" evidence="2">
    <location>
        <begin position="61"/>
        <end position="89"/>
    </location>
</feature>
<keyword evidence="6" id="KW-1185">Reference proteome</keyword>
<dbReference type="InterPro" id="IPR029063">
    <property type="entry name" value="SAM-dependent_MTases_sf"/>
</dbReference>
<name>A0A151ZDH9_TIELA</name>
<dbReference type="GO" id="GO:0004483">
    <property type="term" value="F:methyltransferase cap1 activity"/>
    <property type="evidence" value="ECO:0007669"/>
    <property type="project" value="UniProtKB-UniRule"/>
</dbReference>
<dbReference type="GO" id="GO:0006370">
    <property type="term" value="P:7-methylguanosine mRNA capping"/>
    <property type="evidence" value="ECO:0007669"/>
    <property type="project" value="UniProtKB-UniRule"/>
</dbReference>
<dbReference type="SUPFAM" id="SSF53335">
    <property type="entry name" value="S-adenosyl-L-methionine-dependent methyltransferases"/>
    <property type="match status" value="1"/>
</dbReference>
<feature type="compositionally biased region" description="Polar residues" evidence="2">
    <location>
        <begin position="661"/>
        <end position="679"/>
    </location>
</feature>
<reference evidence="5 6" key="1">
    <citation type="submission" date="2015-12" db="EMBL/GenBank/DDBJ databases">
        <title>Dictyostelia acquired genes for synthesis and detection of signals that induce cell-type specialization by lateral gene transfer from prokaryotes.</title>
        <authorList>
            <person name="Gloeckner G."/>
            <person name="Schaap P."/>
        </authorList>
    </citation>
    <scope>NUCLEOTIDE SEQUENCE [LARGE SCALE GENOMIC DNA]</scope>
    <source>
        <strain evidence="5 6">TK</strain>
    </source>
</reference>
<dbReference type="GO" id="GO:0032259">
    <property type="term" value="P:methylation"/>
    <property type="evidence" value="ECO:0007669"/>
    <property type="project" value="UniProtKB-KW"/>
</dbReference>
<keyword evidence="1" id="KW-0808">Transferase</keyword>
<dbReference type="PANTHER" id="PTHR16121:SF0">
    <property type="entry name" value="CAP-SPECIFIC MRNA (NUCLEOSIDE-2'-O-)-METHYLTRANSFERASE 1"/>
    <property type="match status" value="1"/>
</dbReference>
<feature type="compositionally biased region" description="Low complexity" evidence="2">
    <location>
        <begin position="61"/>
        <end position="71"/>
    </location>
</feature>
<feature type="domain" description="RrmJ-type SAM-dependent 2'-O-MTase" evidence="4">
    <location>
        <begin position="265"/>
        <end position="489"/>
    </location>
</feature>
<dbReference type="InParanoid" id="A0A151ZDH9"/>
<evidence type="ECO:0000259" key="4">
    <source>
        <dbReference type="PROSITE" id="PS51613"/>
    </source>
</evidence>
<sequence length="773" mass="88111">MSSPHCNSSSEDEEEIIEEEGNIVTPIKTQKTEDLNSSLGTPTSFPKTVPSLGGLTFDRSLLNNNTNSTNNGQQKRNKVNNSNEYEPSDEEILKTLSTPEDLKLINTEFQRGGNATSATGFGSKILQSMGYQAGEGLGIDKSGRVEPIAHTHPQGKGGVGAEVGLPDFYKKQKHDLSLEELAFPYRQEVEYIQSDGPDSFDLPEDLFSHLKLGEKGQEPPRGEYCPIEKIDELERHKSGLDNLDPNIFHHARRKSNPYESIKGAIFLNRAAVKMANLQALTNVLTPLAPVPEKTKEFIYFADVCAGPGGFTEYTYWMKTDGGKLINDYGKDLNDLVKGFGFTLKGDCDWNFNKFSKEIPHDNFDVSYGEDGTGDILKSENIRNFSERVSQGTNGKGLNFFMADGGVSTDGNQNKQEFLLQHLVLCQFLTMFETLGEKGHFICKIFDTFNSFTVGLLYLVFKSFGQFAIVKPYTSRPLNSERYVVAKNLKQYRPEKLIKYLHHINEKINSGHSVLEIINKCDVDPRFEEYISKTSKQICEKQIKAFEFFKKYVEDENLVQPDHEEIRKYCLTEWGLPQETSRAPFRNRGGFHNQNRHNPYGNRGNYNNVNNENGGYNNNNNNFQNNRGGYQNNRGNYQNNRGNYQRGRGNYQNNRGFHHNSGDSQNINQGKPRYNNNPRLPQNSNQHYPYNPQQQQHQQQQHYPYNPQQFQQYPYQQQQQLFNQVNNLPQEPSESPKKRPREEAPEAKPLPKIDATNPDILKAVASRKVVKEKQ</sequence>
<comment type="function">
    <text evidence="1">S-adenosyl-L-methionine-dependent methyltransferase that mediates RNA cap1 2'-O-ribose methylation to the 5'-cap structure of RNAs. Methylates the ribose of the first nucleotide of a m(7)GpppG-capped mRNA to produce m(7)GpppNmp (cap1).</text>
</comment>
<feature type="region of interest" description="Disordered" evidence="2">
    <location>
        <begin position="1"/>
        <end position="47"/>
    </location>
</feature>
<dbReference type="PROSITE" id="PS51613">
    <property type="entry name" value="SAM_MT_RRMJ"/>
    <property type="match status" value="1"/>
</dbReference>
<feature type="compositionally biased region" description="Low complexity" evidence="2">
    <location>
        <begin position="680"/>
        <end position="701"/>
    </location>
</feature>
<feature type="domain" description="G-patch" evidence="3">
    <location>
        <begin position="118"/>
        <end position="164"/>
    </location>
</feature>
<dbReference type="AlphaFoldDB" id="A0A151ZDH9"/>
<keyword evidence="1" id="KW-0489">Methyltransferase</keyword>
<evidence type="ECO:0000256" key="2">
    <source>
        <dbReference type="SAM" id="MobiDB-lite"/>
    </source>
</evidence>
<evidence type="ECO:0000256" key="1">
    <source>
        <dbReference type="RuleBase" id="RU368012"/>
    </source>
</evidence>
<accession>A0A151ZDH9</accession>
<organism evidence="5 6">
    <name type="scientific">Tieghemostelium lacteum</name>
    <name type="common">Slime mold</name>
    <name type="synonym">Dictyostelium lacteum</name>
    <dbReference type="NCBI Taxonomy" id="361077"/>
    <lineage>
        <taxon>Eukaryota</taxon>
        <taxon>Amoebozoa</taxon>
        <taxon>Evosea</taxon>
        <taxon>Eumycetozoa</taxon>
        <taxon>Dictyostelia</taxon>
        <taxon>Dictyosteliales</taxon>
        <taxon>Raperosteliaceae</taxon>
        <taxon>Tieghemostelium</taxon>
    </lineage>
</organism>
<comment type="subcellular location">
    <subcellularLocation>
        <location evidence="1">Nucleus</location>
    </subcellularLocation>
</comment>
<dbReference type="OrthoDB" id="10251234at2759"/>
<feature type="compositionally biased region" description="Low complexity" evidence="2">
    <location>
        <begin position="595"/>
        <end position="654"/>
    </location>
</feature>
<evidence type="ECO:0000313" key="5">
    <source>
        <dbReference type="EMBL" id="KYQ92013.1"/>
    </source>
</evidence>
<comment type="caution">
    <text evidence="5">The sequence shown here is derived from an EMBL/GenBank/DDBJ whole genome shotgun (WGS) entry which is preliminary data.</text>
</comment>
<evidence type="ECO:0000313" key="6">
    <source>
        <dbReference type="Proteomes" id="UP000076078"/>
    </source>
</evidence>
<keyword evidence="1" id="KW-0539">Nucleus</keyword>
<dbReference type="STRING" id="361077.A0A151ZDH9"/>
<dbReference type="PANTHER" id="PTHR16121">
    <property type="entry name" value="CAP-SPECIFIC MRNA (NUCLEOSIDE-2'-O-)-METHYLTRANSFERASE 1-RELATED"/>
    <property type="match status" value="1"/>
</dbReference>
<dbReference type="GO" id="GO:0005634">
    <property type="term" value="C:nucleus"/>
    <property type="evidence" value="ECO:0007669"/>
    <property type="project" value="UniProtKB-SubCell"/>
</dbReference>
<feature type="region of interest" description="Disordered" evidence="2">
    <location>
        <begin position="580"/>
        <end position="701"/>
    </location>
</feature>
<dbReference type="Pfam" id="PF01585">
    <property type="entry name" value="G-patch"/>
    <property type="match status" value="1"/>
</dbReference>
<proteinExistence type="predicted"/>
<dbReference type="Pfam" id="PF01728">
    <property type="entry name" value="FtsJ"/>
    <property type="match status" value="1"/>
</dbReference>
<feature type="compositionally biased region" description="Acidic residues" evidence="2">
    <location>
        <begin position="10"/>
        <end position="21"/>
    </location>
</feature>
<keyword evidence="1" id="KW-0506">mRNA capping</keyword>
<protein>
    <recommendedName>
        <fullName evidence="1">Cap-specific mRNA (nucleoside-2'-O-)-methyltransferase 1</fullName>
        <ecNumber evidence="1">2.1.1.57</ecNumber>
    </recommendedName>
    <alternativeName>
        <fullName evidence="1">Cap1 2'O-ribose methyltransferase 1</fullName>
    </alternativeName>
</protein>
<dbReference type="PROSITE" id="PS50174">
    <property type="entry name" value="G_PATCH"/>
    <property type="match status" value="1"/>
</dbReference>
<comment type="catalytic activity">
    <reaction evidence="1">
        <text>a 5'-end (N(7)-methyl 5'-triphosphoguanosine)-ribonucleoside in mRNA + S-adenosyl-L-methionine = a 5'-end (N(7)-methyl 5'-triphosphoguanosine)-(2'-O-methyl-ribonucleoside) in mRNA + S-adenosyl-L-homocysteine + H(+)</text>
        <dbReference type="Rhea" id="RHEA:67020"/>
        <dbReference type="Rhea" id="RHEA-COMP:17167"/>
        <dbReference type="Rhea" id="RHEA-COMP:17168"/>
        <dbReference type="ChEBI" id="CHEBI:15378"/>
        <dbReference type="ChEBI" id="CHEBI:57856"/>
        <dbReference type="ChEBI" id="CHEBI:59789"/>
        <dbReference type="ChEBI" id="CHEBI:156461"/>
        <dbReference type="ChEBI" id="CHEBI:167609"/>
        <dbReference type="EC" id="2.1.1.57"/>
    </reaction>
</comment>
<dbReference type="InterPro" id="IPR002877">
    <property type="entry name" value="RNA_MeTrfase_FtsJ_dom"/>
</dbReference>
<dbReference type="EMBL" id="LODT01000031">
    <property type="protein sequence ID" value="KYQ92013.1"/>
    <property type="molecule type" value="Genomic_DNA"/>
</dbReference>
<dbReference type="GO" id="GO:0016556">
    <property type="term" value="P:mRNA modification"/>
    <property type="evidence" value="ECO:0007669"/>
    <property type="project" value="UniProtKB-UniRule"/>
</dbReference>
<feature type="compositionally biased region" description="Polar residues" evidence="2">
    <location>
        <begin position="35"/>
        <end position="46"/>
    </location>
</feature>
<dbReference type="GO" id="GO:0005737">
    <property type="term" value="C:cytoplasm"/>
    <property type="evidence" value="ECO:0007669"/>
    <property type="project" value="TreeGrafter"/>
</dbReference>
<dbReference type="InterPro" id="IPR025816">
    <property type="entry name" value="RrmJ-type_MeTrfase"/>
</dbReference>
<feature type="region of interest" description="Disordered" evidence="2">
    <location>
        <begin position="726"/>
        <end position="758"/>
    </location>
</feature>
<dbReference type="SMART" id="SM00443">
    <property type="entry name" value="G_patch"/>
    <property type="match status" value="1"/>
</dbReference>
<gene>
    <name evidence="5" type="ORF">DLAC_06839</name>
</gene>
<keyword evidence="1" id="KW-0507">mRNA processing</keyword>
<dbReference type="OMA" id="HFTIQTH"/>
<dbReference type="InterPro" id="IPR050851">
    <property type="entry name" value="mRNA_Cap_2O-Ribose_MeTrfase"/>
</dbReference>
<dbReference type="InterPro" id="IPR000467">
    <property type="entry name" value="G_patch_dom"/>
</dbReference>
<dbReference type="Proteomes" id="UP000076078">
    <property type="component" value="Unassembled WGS sequence"/>
</dbReference>
<dbReference type="EC" id="2.1.1.57" evidence="1"/>
<evidence type="ECO:0000259" key="3">
    <source>
        <dbReference type="PROSITE" id="PS50174"/>
    </source>
</evidence>
<dbReference type="Gene3D" id="3.40.50.12760">
    <property type="match status" value="1"/>
</dbReference>
<feature type="compositionally biased region" description="Basic and acidic residues" evidence="2">
    <location>
        <begin position="733"/>
        <end position="750"/>
    </location>
</feature>
<dbReference type="GO" id="GO:0003676">
    <property type="term" value="F:nucleic acid binding"/>
    <property type="evidence" value="ECO:0007669"/>
    <property type="project" value="UniProtKB-UniRule"/>
</dbReference>
<keyword evidence="1" id="KW-0949">S-adenosyl-L-methionine</keyword>